<comment type="cofactor">
    <cofactor evidence="1">
        <name>FAD</name>
        <dbReference type="ChEBI" id="CHEBI:57692"/>
    </cofactor>
</comment>
<dbReference type="InterPro" id="IPR000172">
    <property type="entry name" value="GMC_OxRdtase_N"/>
</dbReference>
<dbReference type="VEuPathDB" id="FungiDB:CC1G_09923"/>
<keyword evidence="11" id="KW-0274">FAD</keyword>
<evidence type="ECO:0000256" key="6">
    <source>
        <dbReference type="ARBA" id="ARBA00033986"/>
    </source>
</evidence>
<feature type="signal peptide" evidence="13">
    <location>
        <begin position="1"/>
        <end position="17"/>
    </location>
</feature>
<reference evidence="15 16" key="1">
    <citation type="journal article" date="2010" name="Proc. Natl. Acad. Sci. U.S.A.">
        <title>Insights into evolution of multicellular fungi from the assembled chromosomes of the mushroom Coprinopsis cinerea (Coprinus cinereus).</title>
        <authorList>
            <person name="Stajich J.E."/>
            <person name="Wilke S.K."/>
            <person name="Ahren D."/>
            <person name="Au C.H."/>
            <person name="Birren B.W."/>
            <person name="Borodovsky M."/>
            <person name="Burns C."/>
            <person name="Canback B."/>
            <person name="Casselton L.A."/>
            <person name="Cheng C.K."/>
            <person name="Deng J."/>
            <person name="Dietrich F.S."/>
            <person name="Fargo D.C."/>
            <person name="Farman M.L."/>
            <person name="Gathman A.C."/>
            <person name="Goldberg J."/>
            <person name="Guigo R."/>
            <person name="Hoegger P.J."/>
            <person name="Hooker J.B."/>
            <person name="Huggins A."/>
            <person name="James T.Y."/>
            <person name="Kamada T."/>
            <person name="Kilaru S."/>
            <person name="Kodira C."/>
            <person name="Kues U."/>
            <person name="Kupfer D."/>
            <person name="Kwan H.S."/>
            <person name="Lomsadze A."/>
            <person name="Li W."/>
            <person name="Lilly W.W."/>
            <person name="Ma L.J."/>
            <person name="Mackey A.J."/>
            <person name="Manning G."/>
            <person name="Martin F."/>
            <person name="Muraguchi H."/>
            <person name="Natvig D.O."/>
            <person name="Palmerini H."/>
            <person name="Ramesh M.A."/>
            <person name="Rehmeyer C.J."/>
            <person name="Roe B.A."/>
            <person name="Shenoy N."/>
            <person name="Stanke M."/>
            <person name="Ter-Hovhannisyan V."/>
            <person name="Tunlid A."/>
            <person name="Velagapudi R."/>
            <person name="Vision T.J."/>
            <person name="Zeng Q."/>
            <person name="Zolan M.E."/>
            <person name="Pukkila P.J."/>
        </authorList>
    </citation>
    <scope>NUCLEOTIDE SEQUENCE [LARGE SCALE GENOMIC DNA]</scope>
    <source>
        <strain evidence="16">Okayama-7 / 130 / ATCC MYA-4618 / FGSC 9003</strain>
    </source>
</reference>
<dbReference type="OrthoDB" id="413885at2759"/>
<feature type="domain" description="Glucose-methanol-choline oxidoreductase N-terminal" evidence="14">
    <location>
        <begin position="310"/>
        <end position="333"/>
    </location>
</feature>
<organism evidence="15 16">
    <name type="scientific">Coprinopsis cinerea (strain Okayama-7 / 130 / ATCC MYA-4618 / FGSC 9003)</name>
    <name type="common">Inky cap fungus</name>
    <name type="synonym">Hormographiella aspergillata</name>
    <dbReference type="NCBI Taxonomy" id="240176"/>
    <lineage>
        <taxon>Eukaryota</taxon>
        <taxon>Fungi</taxon>
        <taxon>Dikarya</taxon>
        <taxon>Basidiomycota</taxon>
        <taxon>Agaricomycotina</taxon>
        <taxon>Agaricomycetes</taxon>
        <taxon>Agaricomycetidae</taxon>
        <taxon>Agaricales</taxon>
        <taxon>Agaricineae</taxon>
        <taxon>Psathyrellaceae</taxon>
        <taxon>Coprinopsis</taxon>
    </lineage>
</organism>
<evidence type="ECO:0000256" key="4">
    <source>
        <dbReference type="ARBA" id="ARBA00022525"/>
    </source>
</evidence>
<evidence type="ECO:0000256" key="1">
    <source>
        <dbReference type="ARBA" id="ARBA00001974"/>
    </source>
</evidence>
<dbReference type="Pfam" id="PF16010">
    <property type="entry name" value="CDH-cyt"/>
    <property type="match status" value="1"/>
</dbReference>
<dbReference type="OMA" id="IGYLQCA"/>
<evidence type="ECO:0000256" key="12">
    <source>
        <dbReference type="SAM" id="MobiDB-lite"/>
    </source>
</evidence>
<dbReference type="RefSeq" id="XP_001835032.2">
    <property type="nucleotide sequence ID" value="XM_001834980.2"/>
</dbReference>
<keyword evidence="4" id="KW-0964">Secreted</keyword>
<dbReference type="SUPFAM" id="SSF51905">
    <property type="entry name" value="FAD/NAD(P)-binding domain"/>
    <property type="match status" value="1"/>
</dbReference>
<keyword evidence="16" id="KW-1185">Reference proteome</keyword>
<dbReference type="PANTHER" id="PTHR47190:SF2">
    <property type="entry name" value="CELLOBIOSE DEHYDROGENASE (AFU_ORTHOLOGUE AFUA_2G17620)"/>
    <property type="match status" value="1"/>
</dbReference>
<evidence type="ECO:0000256" key="7">
    <source>
        <dbReference type="ARBA" id="ARBA00034010"/>
    </source>
</evidence>
<dbReference type="HOGENOM" id="CLU_011025_0_0_1"/>
<dbReference type="GO" id="GO:0033718">
    <property type="term" value="F:pyranose dehydrogenase (acceptor) activity"/>
    <property type="evidence" value="ECO:0007669"/>
    <property type="project" value="UniProtKB-EC"/>
</dbReference>
<comment type="similarity">
    <text evidence="11">Belongs to the GMC oxidoreductase family.</text>
</comment>
<dbReference type="GeneID" id="6011553"/>
<evidence type="ECO:0000256" key="5">
    <source>
        <dbReference type="ARBA" id="ARBA00024699"/>
    </source>
</evidence>
<dbReference type="CDD" id="cd09630">
    <property type="entry name" value="CDH_like_cytochrome"/>
    <property type="match status" value="1"/>
</dbReference>
<dbReference type="Pfam" id="PF00732">
    <property type="entry name" value="GMC_oxred_N"/>
    <property type="match status" value="1"/>
</dbReference>
<comment type="catalytic activity">
    <reaction evidence="7">
        <text>pyranose + acceptor = pyranos-2,3-diulose + reduced acceptor.</text>
        <dbReference type="EC" id="1.1.99.29"/>
    </reaction>
</comment>
<dbReference type="GO" id="GO:0050660">
    <property type="term" value="F:flavin adenine dinucleotide binding"/>
    <property type="evidence" value="ECO:0007669"/>
    <property type="project" value="InterPro"/>
</dbReference>
<dbReference type="Gene3D" id="3.30.410.10">
    <property type="entry name" value="Cholesterol Oxidase, domain 2"/>
    <property type="match status" value="1"/>
</dbReference>
<dbReference type="SMR" id="A8NN13"/>
<keyword evidence="11" id="KW-0285">Flavoprotein</keyword>
<keyword evidence="13" id="KW-0732">Signal</keyword>
<dbReference type="eggNOG" id="KOG1238">
    <property type="taxonomic scope" value="Eukaryota"/>
</dbReference>
<name>A8NN13_COPC7</name>
<dbReference type="PROSITE" id="PS00623">
    <property type="entry name" value="GMC_OXRED_1"/>
    <property type="match status" value="1"/>
</dbReference>
<dbReference type="Pfam" id="PF05199">
    <property type="entry name" value="GMC_oxred_C"/>
    <property type="match status" value="1"/>
</dbReference>
<dbReference type="PANTHER" id="PTHR47190">
    <property type="entry name" value="DEHYDROGENASE, PUTATIVE-RELATED"/>
    <property type="match status" value="1"/>
</dbReference>
<proteinExistence type="inferred from homology"/>
<evidence type="ECO:0000313" key="15">
    <source>
        <dbReference type="EMBL" id="EAU86798.2"/>
    </source>
</evidence>
<gene>
    <name evidence="15" type="ORF">CC1G_09923</name>
</gene>
<dbReference type="Gene3D" id="3.50.50.60">
    <property type="entry name" value="FAD/NAD(P)-binding domain"/>
    <property type="match status" value="1"/>
</dbReference>
<dbReference type="GO" id="GO:0005576">
    <property type="term" value="C:extracellular region"/>
    <property type="evidence" value="ECO:0007669"/>
    <property type="project" value="UniProtKB-SubCell"/>
</dbReference>
<dbReference type="InParanoid" id="A8NN13"/>
<dbReference type="InterPro" id="IPR036188">
    <property type="entry name" value="FAD/NAD-bd_sf"/>
</dbReference>
<dbReference type="SUPFAM" id="SSF49344">
    <property type="entry name" value="CBD9-like"/>
    <property type="match status" value="1"/>
</dbReference>
<dbReference type="AlphaFoldDB" id="A8NN13"/>
<dbReference type="Gene3D" id="2.60.40.1210">
    <property type="entry name" value="Cellobiose dehydrogenase, cytochrome domain"/>
    <property type="match status" value="1"/>
</dbReference>
<dbReference type="EC" id="1.1.99.29" evidence="3"/>
<dbReference type="EMBL" id="AACS02000012">
    <property type="protein sequence ID" value="EAU86798.2"/>
    <property type="molecule type" value="Genomic_DNA"/>
</dbReference>
<comment type="catalytic activity">
    <reaction evidence="8">
        <text>pyranose + acceptor = pyranos-3-ulose + reduced acceptor.</text>
        <dbReference type="EC" id="1.1.99.29"/>
    </reaction>
</comment>
<evidence type="ECO:0000256" key="3">
    <source>
        <dbReference type="ARBA" id="ARBA00013177"/>
    </source>
</evidence>
<evidence type="ECO:0000256" key="8">
    <source>
        <dbReference type="ARBA" id="ARBA00034029"/>
    </source>
</evidence>
<comment type="catalytic activity">
    <reaction evidence="9">
        <text>a pyranoside + acceptor = a pyranosid-3-ulose + reduced acceptor.</text>
        <dbReference type="EC" id="1.1.99.29"/>
    </reaction>
</comment>
<dbReference type="InterPro" id="IPR053208">
    <property type="entry name" value="GMC_Oxidoreductase_CD"/>
</dbReference>
<evidence type="ECO:0000256" key="9">
    <source>
        <dbReference type="ARBA" id="ARBA00034050"/>
    </source>
</evidence>
<dbReference type="InterPro" id="IPR015920">
    <property type="entry name" value="Cellobiose_DH-like_cyt"/>
</dbReference>
<comment type="subcellular location">
    <subcellularLocation>
        <location evidence="2">Secreted</location>
    </subcellularLocation>
</comment>
<comment type="function">
    <text evidence="5">Catalyzes the single-oxidation or sequential double oxidation reaction of carbohydrates primarily at carbon-2 and/or carbon-3 with the concomitant reduction of the flavin. The enzyme exhibits a broad sugar substrate specificity, oxidizing different aldopyranoses to the corresponding C-1, C-2, C-3 or C-1,2, C-2,3 and C-3,4 (di)dehydro sugars with substrate-specific regioselectivity. Accepts only a narrow range of electron acceptors such as substituted benzoquinones and complexed metal ions and reacts extremely slowly with O(2) as acceptor. May play a role in the natural recycling of plant matter by oxidizing all major monosaccharides in lignocellulose and by reducing quinone compounds or reactive radical species generated during lignin depolymerization.</text>
</comment>
<accession>A8NN13</accession>
<dbReference type="STRING" id="240176.A8NN13"/>
<feature type="compositionally biased region" description="Pro residues" evidence="12">
    <location>
        <begin position="206"/>
        <end position="222"/>
    </location>
</feature>
<evidence type="ECO:0000259" key="14">
    <source>
        <dbReference type="PROSITE" id="PS00623"/>
    </source>
</evidence>
<comment type="caution">
    <text evidence="15">The sequence shown here is derived from an EMBL/GenBank/DDBJ whole genome shotgun (WGS) entry which is preliminary data.</text>
</comment>
<comment type="catalytic activity">
    <reaction evidence="6">
        <text>pyranose + acceptor = pyranos-2-ulose + reduced acceptor.</text>
        <dbReference type="EC" id="1.1.99.29"/>
    </reaction>
</comment>
<protein>
    <recommendedName>
        <fullName evidence="3">pyranose dehydrogenase (acceptor)</fullName>
        <ecNumber evidence="3">1.1.99.29</ecNumber>
    </recommendedName>
</protein>
<evidence type="ECO:0000256" key="13">
    <source>
        <dbReference type="SAM" id="SignalP"/>
    </source>
</evidence>
<feature type="region of interest" description="Disordered" evidence="12">
    <location>
        <begin position="194"/>
        <end position="222"/>
    </location>
</feature>
<evidence type="ECO:0000256" key="10">
    <source>
        <dbReference type="ARBA" id="ARBA00034059"/>
    </source>
</evidence>
<sequence length="761" mass="82666">MLGRLFTSLLLAGLALAQTESYVDPDTGITFQGRTDPVHGVTIGYVLPPLEPASDEFIGQILAPIENGWVGIAPGGGMINNLLVVAWPNGNEVVASVRMAKPFNDPVLTILPSTKVNATHWKLDYRCQGCTTWETANGPRSLPIDSAGAAAWALSKSPVDDPSDPDTTFAQHTDFGFYGQIWALSHVDAETYEHWASGGTGGGPTPTTPPTEPPTPTEPVPTVEPTPYDYIVVGAGPGGLVTADRLSEAGHKVLLIERGGPSLGSTGGTTQPDWLKGTNLTKFDVPGLFETMFMDADPYWWCKDINVFAGCLLGGGTAINGGLYWYPPDIDFSHTYGWPPSWQSHHQYTDKLKQRIPSTDAPSTDGKRYLMETFDVVEKLLRPQGYHQQTINNNPNQKDRVYGYSAYSFIDGKRAGPIATYYKTAIARPNLTYFSHTTVLNVVREGSTITGVNTDNPLIGPNGFVPLNPRGRVILSAGAFGSARLLFRSGIGPRDMLEIVKNDRNAGPNMPAEEDWIDLPVGENVQDNPSINLVFTHPDIDAYENWANVWSNPRQADAAQYIDSQSGVFSQSSPRINFWRKLMGSDKKPRWMQGTARPGAASITTDFPYNASNIFTITTYLATGITSRGRIGIDAALTARALKNPWFTDPVDKEVLLKGIHELIDAMEHVPGLTLITPDNTTTIEDYVDNYPTGWLNSNHWVGSNSIGKVVDENTKVFNTDNLFVVDASIIPSMPMGNPQGAIMSTAEQGVARILALQGGP</sequence>
<evidence type="ECO:0000313" key="16">
    <source>
        <dbReference type="Proteomes" id="UP000001861"/>
    </source>
</evidence>
<evidence type="ECO:0000256" key="11">
    <source>
        <dbReference type="RuleBase" id="RU003968"/>
    </source>
</evidence>
<comment type="catalytic activity">
    <reaction evidence="10">
        <text>a pyranoside + acceptor = a pyranosid-3,4-diulose + reduced acceptor.</text>
        <dbReference type="EC" id="1.1.99.29"/>
    </reaction>
</comment>
<dbReference type="KEGG" id="cci:CC1G_09923"/>
<dbReference type="SUPFAM" id="SSF54373">
    <property type="entry name" value="FAD-linked reductases, C-terminal domain"/>
    <property type="match status" value="1"/>
</dbReference>
<dbReference type="InterPro" id="IPR007867">
    <property type="entry name" value="GMC_OxRtase_C"/>
</dbReference>
<evidence type="ECO:0000256" key="2">
    <source>
        <dbReference type="ARBA" id="ARBA00004613"/>
    </source>
</evidence>
<dbReference type="Proteomes" id="UP000001861">
    <property type="component" value="Unassembled WGS sequence"/>
</dbReference>
<feature type="chain" id="PRO_5002727374" description="pyranose dehydrogenase (acceptor)" evidence="13">
    <location>
        <begin position="18"/>
        <end position="761"/>
    </location>
</feature>